<organism evidence="2 3">
    <name type="scientific">Solanum commersonii</name>
    <name type="common">Commerson's wild potato</name>
    <name type="synonym">Commerson's nightshade</name>
    <dbReference type="NCBI Taxonomy" id="4109"/>
    <lineage>
        <taxon>Eukaryota</taxon>
        <taxon>Viridiplantae</taxon>
        <taxon>Streptophyta</taxon>
        <taxon>Embryophyta</taxon>
        <taxon>Tracheophyta</taxon>
        <taxon>Spermatophyta</taxon>
        <taxon>Magnoliopsida</taxon>
        <taxon>eudicotyledons</taxon>
        <taxon>Gunneridae</taxon>
        <taxon>Pentapetalae</taxon>
        <taxon>asterids</taxon>
        <taxon>lamiids</taxon>
        <taxon>Solanales</taxon>
        <taxon>Solanaceae</taxon>
        <taxon>Solanoideae</taxon>
        <taxon>Solaneae</taxon>
        <taxon>Solanum</taxon>
    </lineage>
</organism>
<dbReference type="Proteomes" id="UP000824120">
    <property type="component" value="Chromosome 9"/>
</dbReference>
<protein>
    <submittedName>
        <fullName evidence="2">Uncharacterized protein</fullName>
    </submittedName>
</protein>
<evidence type="ECO:0000313" key="3">
    <source>
        <dbReference type="Proteomes" id="UP000824120"/>
    </source>
</evidence>
<proteinExistence type="predicted"/>
<evidence type="ECO:0000313" key="2">
    <source>
        <dbReference type="EMBL" id="KAG5585398.1"/>
    </source>
</evidence>
<feature type="compositionally biased region" description="Basic and acidic residues" evidence="1">
    <location>
        <begin position="42"/>
        <end position="64"/>
    </location>
</feature>
<feature type="compositionally biased region" description="Basic and acidic residues" evidence="1">
    <location>
        <begin position="82"/>
        <end position="93"/>
    </location>
</feature>
<evidence type="ECO:0000256" key="1">
    <source>
        <dbReference type="SAM" id="MobiDB-lite"/>
    </source>
</evidence>
<gene>
    <name evidence="2" type="ORF">H5410_045832</name>
</gene>
<keyword evidence="3" id="KW-1185">Reference proteome</keyword>
<name>A0A9J5XDW5_SOLCO</name>
<feature type="region of interest" description="Disordered" evidence="1">
    <location>
        <begin position="1"/>
        <end position="98"/>
    </location>
</feature>
<dbReference type="EMBL" id="JACXVP010000009">
    <property type="protein sequence ID" value="KAG5585398.1"/>
    <property type="molecule type" value="Genomic_DNA"/>
</dbReference>
<reference evidence="2 3" key="1">
    <citation type="submission" date="2020-09" db="EMBL/GenBank/DDBJ databases">
        <title>De no assembly of potato wild relative species, Solanum commersonii.</title>
        <authorList>
            <person name="Cho K."/>
        </authorList>
    </citation>
    <scope>NUCLEOTIDE SEQUENCE [LARGE SCALE GENOMIC DNA]</scope>
    <source>
        <strain evidence="2">LZ3.2</strain>
        <tissue evidence="2">Leaf</tissue>
    </source>
</reference>
<sequence length="172" mass="19882">MVEVSNDKDESETESENIICAVEKRRKKTLGKQKPKTRRASVRKEVDWKKGENKEQGRKRVKETTKRKREVSPDTEEIFAESEFKSEKGPGSRDKKRKIITKPGMNNLVDSVEIQGWTHLFIDLIPVLHKNQARAFYYNAEFTEDGSLNTQVGDRIFHLNEERLGEILGVPP</sequence>
<comment type="caution">
    <text evidence="2">The sequence shown here is derived from an EMBL/GenBank/DDBJ whole genome shotgun (WGS) entry which is preliminary data.</text>
</comment>
<feature type="compositionally biased region" description="Basic residues" evidence="1">
    <location>
        <begin position="24"/>
        <end position="41"/>
    </location>
</feature>
<dbReference type="AlphaFoldDB" id="A0A9J5XDW5"/>
<accession>A0A9J5XDW5</accession>
<dbReference type="OrthoDB" id="1303972at2759"/>